<dbReference type="SUPFAM" id="SSF54211">
    <property type="entry name" value="Ribosomal protein S5 domain 2-like"/>
    <property type="match status" value="1"/>
</dbReference>
<dbReference type="PANTHER" id="PTHR16301:SF20">
    <property type="entry name" value="IMPACT FAMILY MEMBER YIGZ"/>
    <property type="match status" value="1"/>
</dbReference>
<evidence type="ECO:0000313" key="4">
    <source>
        <dbReference type="EMBL" id="REL32696.1"/>
    </source>
</evidence>
<dbReference type="Pfam" id="PF09186">
    <property type="entry name" value="DUF1949"/>
    <property type="match status" value="1"/>
</dbReference>
<dbReference type="GO" id="GO:0006446">
    <property type="term" value="P:regulation of translational initiation"/>
    <property type="evidence" value="ECO:0007669"/>
    <property type="project" value="TreeGrafter"/>
</dbReference>
<dbReference type="GO" id="GO:0005737">
    <property type="term" value="C:cytoplasm"/>
    <property type="evidence" value="ECO:0007669"/>
    <property type="project" value="TreeGrafter"/>
</dbReference>
<dbReference type="InterPro" id="IPR035647">
    <property type="entry name" value="EFG_III/V"/>
</dbReference>
<dbReference type="Proteomes" id="UP000256899">
    <property type="component" value="Unassembled WGS sequence"/>
</dbReference>
<comment type="caution">
    <text evidence="4">The sequence shown here is derived from an EMBL/GenBank/DDBJ whole genome shotgun (WGS) entry which is preliminary data.</text>
</comment>
<feature type="domain" description="UPF0029" evidence="3">
    <location>
        <begin position="169"/>
        <end position="223"/>
    </location>
</feature>
<protein>
    <submittedName>
        <fullName evidence="4">YigZ family protein</fullName>
    </submittedName>
</protein>
<dbReference type="Gene3D" id="3.30.70.240">
    <property type="match status" value="1"/>
</dbReference>
<dbReference type="EMBL" id="QUOT01000001">
    <property type="protein sequence ID" value="REL32696.1"/>
    <property type="molecule type" value="Genomic_DNA"/>
</dbReference>
<dbReference type="InterPro" id="IPR001498">
    <property type="entry name" value="Impact_N"/>
</dbReference>
<feature type="domain" description="Impact N-terminal" evidence="2">
    <location>
        <begin position="47"/>
        <end position="153"/>
    </location>
</feature>
<dbReference type="GO" id="GO:0017111">
    <property type="term" value="F:ribonucleoside triphosphate phosphatase activity"/>
    <property type="evidence" value="ECO:0007669"/>
    <property type="project" value="UniProtKB-ARBA"/>
</dbReference>
<dbReference type="Pfam" id="PF01205">
    <property type="entry name" value="Impact_N"/>
    <property type="match status" value="1"/>
</dbReference>
<dbReference type="InterPro" id="IPR036956">
    <property type="entry name" value="Impact_N_sf"/>
</dbReference>
<dbReference type="InterPro" id="IPR023582">
    <property type="entry name" value="Impact"/>
</dbReference>
<gene>
    <name evidence="4" type="ORF">DXX94_11255</name>
</gene>
<name>A0A3E0U6Y7_9GAMM</name>
<evidence type="ECO:0000313" key="5">
    <source>
        <dbReference type="Proteomes" id="UP000256899"/>
    </source>
</evidence>
<dbReference type="InterPro" id="IPR020568">
    <property type="entry name" value="Ribosomal_Su5_D2-typ_SF"/>
</dbReference>
<organism evidence="4 5">
    <name type="scientific">Thalassotalea euphylliae</name>
    <dbReference type="NCBI Taxonomy" id="1655234"/>
    <lineage>
        <taxon>Bacteria</taxon>
        <taxon>Pseudomonadati</taxon>
        <taxon>Pseudomonadota</taxon>
        <taxon>Gammaproteobacteria</taxon>
        <taxon>Alteromonadales</taxon>
        <taxon>Colwelliaceae</taxon>
        <taxon>Thalassotalea</taxon>
    </lineage>
</organism>
<dbReference type="InterPro" id="IPR015796">
    <property type="entry name" value="Impact_YigZ-like"/>
</dbReference>
<evidence type="ECO:0000259" key="2">
    <source>
        <dbReference type="Pfam" id="PF01205"/>
    </source>
</evidence>
<dbReference type="InterPro" id="IPR020569">
    <property type="entry name" value="UPF0029_Impact_CS"/>
</dbReference>
<dbReference type="NCBIfam" id="TIGR00257">
    <property type="entry name" value="IMPACT_YIGZ"/>
    <property type="match status" value="1"/>
</dbReference>
<dbReference type="PROSITE" id="PS00910">
    <property type="entry name" value="UPF0029"/>
    <property type="match status" value="1"/>
</dbReference>
<evidence type="ECO:0000256" key="1">
    <source>
        <dbReference type="ARBA" id="ARBA00007665"/>
    </source>
</evidence>
<sequence>MKAQEVNAKGVYAKGVYAKEVKGKECTSAPGYLIATDEVLIETVVNRSRFLCYLFPCTSYQVMKARLTELQQAHPSANHHCYAFVSGAPQDSQTYGFSDDGEPSGTAGRPMLAMLQGSGVGEVAAIVVRYFGGVKLGTGGLQRAYGGAVKEALPALPTHHKVLTETRLLSVSYQQVSDIQHLIKSTNTQVLEEQYLENIKFVLAIPIDQLKLFEQQLLTLSSGTLHLEKHLEKSGGA</sequence>
<evidence type="ECO:0000259" key="3">
    <source>
        <dbReference type="Pfam" id="PF09186"/>
    </source>
</evidence>
<proteinExistence type="inferred from homology"/>
<comment type="similarity">
    <text evidence="1">Belongs to the IMPACT family.</text>
</comment>
<dbReference type="GO" id="GO:0043168">
    <property type="term" value="F:anion binding"/>
    <property type="evidence" value="ECO:0007669"/>
    <property type="project" value="UniProtKB-ARBA"/>
</dbReference>
<dbReference type="SUPFAM" id="SSF54980">
    <property type="entry name" value="EF-G C-terminal domain-like"/>
    <property type="match status" value="1"/>
</dbReference>
<accession>A0A3E0U6Y7</accession>
<reference evidence="5" key="1">
    <citation type="submission" date="2018-08" db="EMBL/GenBank/DDBJ databases">
        <title>Thalassotalea euphylliae genome.</title>
        <authorList>
            <person name="Summers S."/>
            <person name="Rice S.A."/>
            <person name="Freckelton M.L."/>
            <person name="Nedved B.T."/>
            <person name="Hadfield M.G."/>
        </authorList>
    </citation>
    <scope>NUCLEOTIDE SEQUENCE [LARGE SCALE GENOMIC DNA]</scope>
    <source>
        <strain evidence="5">H3</strain>
    </source>
</reference>
<dbReference type="PANTHER" id="PTHR16301">
    <property type="entry name" value="IMPACT-RELATED"/>
    <property type="match status" value="1"/>
</dbReference>
<dbReference type="Gene3D" id="3.30.230.30">
    <property type="entry name" value="Impact, N-terminal domain"/>
    <property type="match status" value="1"/>
</dbReference>
<dbReference type="AlphaFoldDB" id="A0A3E0U6Y7"/>
<dbReference type="InterPro" id="IPR015269">
    <property type="entry name" value="UPF0029_Impact_C"/>
</dbReference>
<dbReference type="GO" id="GO:0032561">
    <property type="term" value="F:guanyl ribonucleotide binding"/>
    <property type="evidence" value="ECO:0007669"/>
    <property type="project" value="UniProtKB-ARBA"/>
</dbReference>
<keyword evidence="5" id="KW-1185">Reference proteome</keyword>